<dbReference type="InterPro" id="IPR009936">
    <property type="entry name" value="DUF1468"/>
</dbReference>
<reference evidence="3 4" key="1">
    <citation type="submission" date="2011-04" db="EMBL/GenBank/DDBJ databases">
        <title>Complete sequence of Pseudomonas fulva 12-X.</title>
        <authorList>
            <consortium name="US DOE Joint Genome Institute"/>
            <person name="Lucas S."/>
            <person name="Han J."/>
            <person name="Lapidus A."/>
            <person name="Cheng J.-F."/>
            <person name="Goodwin L."/>
            <person name="Pitluck S."/>
            <person name="Peters L."/>
            <person name="Mikhailova N."/>
            <person name="Pagani I."/>
            <person name="Davenport K."/>
            <person name="Han C."/>
            <person name="Tapia R."/>
            <person name="Land M."/>
            <person name="Hauser L."/>
            <person name="Kyrpides N."/>
            <person name="Ivanova N."/>
            <person name="Pagani I."/>
            <person name="Lcollab F.I."/>
            <person name="Woyke T."/>
        </authorList>
    </citation>
    <scope>NUCLEOTIDE SEQUENCE [LARGE SCALE GENOMIC DNA]</scope>
    <source>
        <strain evidence="4">12-X</strain>
    </source>
</reference>
<keyword evidence="4" id="KW-1185">Reference proteome</keyword>
<feature type="domain" description="DUF1468" evidence="2">
    <location>
        <begin position="18"/>
        <end position="160"/>
    </location>
</feature>
<dbReference type="eggNOG" id="ENOG50339M2">
    <property type="taxonomic scope" value="Bacteria"/>
</dbReference>
<evidence type="ECO:0000256" key="1">
    <source>
        <dbReference type="SAM" id="Phobius"/>
    </source>
</evidence>
<keyword evidence="1" id="KW-0472">Membrane</keyword>
<dbReference type="STRING" id="743720.Psefu_0991"/>
<sequence length="165" mass="17554">MSRFALRDYRDLITGSAVILGAVAMFVASANLKDFAAIGVGASFMPRLTALLLFIVGLVIAASTWRTGGRNREPLKAEAAEPGVFGGLPAVLLSIVLMFIYLALLDPLGFLLSSVLYAFAQMIVLTKDGNRRYGLFGLCAVLTAIAAYYLFVNVFDISLPAGLLG</sequence>
<dbReference type="OrthoDB" id="6976863at2"/>
<accession>F6AAM4</accession>
<evidence type="ECO:0000313" key="3">
    <source>
        <dbReference type="EMBL" id="AEF20969.1"/>
    </source>
</evidence>
<evidence type="ECO:0000259" key="2">
    <source>
        <dbReference type="Pfam" id="PF07331"/>
    </source>
</evidence>
<dbReference type="KEGG" id="pfv:Psefu_0991"/>
<dbReference type="RefSeq" id="WP_013790101.1">
    <property type="nucleotide sequence ID" value="NC_015556.1"/>
</dbReference>
<organism evidence="3 4">
    <name type="scientific">Pseudomonas fulva (strain 12-X)</name>
    <dbReference type="NCBI Taxonomy" id="743720"/>
    <lineage>
        <taxon>Bacteria</taxon>
        <taxon>Pseudomonadati</taxon>
        <taxon>Pseudomonadota</taxon>
        <taxon>Gammaproteobacteria</taxon>
        <taxon>Pseudomonadales</taxon>
        <taxon>Pseudomonadaceae</taxon>
        <taxon>Pseudomonas</taxon>
    </lineage>
</organism>
<dbReference type="HOGENOM" id="CLU_110735_5_1_6"/>
<keyword evidence="1" id="KW-1133">Transmembrane helix</keyword>
<feature type="transmembrane region" description="Helical" evidence="1">
    <location>
        <begin position="108"/>
        <end position="126"/>
    </location>
</feature>
<proteinExistence type="predicted"/>
<feature type="transmembrane region" description="Helical" evidence="1">
    <location>
        <begin position="133"/>
        <end position="151"/>
    </location>
</feature>
<gene>
    <name evidence="3" type="ordered locus">Psefu_0991</name>
</gene>
<dbReference type="EMBL" id="CP002727">
    <property type="protein sequence ID" value="AEF20969.1"/>
    <property type="molecule type" value="Genomic_DNA"/>
</dbReference>
<feature type="transmembrane region" description="Helical" evidence="1">
    <location>
        <begin position="83"/>
        <end position="102"/>
    </location>
</feature>
<keyword evidence="1" id="KW-0812">Transmembrane</keyword>
<dbReference type="AlphaFoldDB" id="F6AAM4"/>
<name>F6AAM4_PSEF1</name>
<protein>
    <recommendedName>
        <fullName evidence="2">DUF1468 domain-containing protein</fullName>
    </recommendedName>
</protein>
<feature type="transmembrane region" description="Helical" evidence="1">
    <location>
        <begin position="12"/>
        <end position="32"/>
    </location>
</feature>
<dbReference type="Pfam" id="PF07331">
    <property type="entry name" value="TctB"/>
    <property type="match status" value="1"/>
</dbReference>
<evidence type="ECO:0000313" key="4">
    <source>
        <dbReference type="Proteomes" id="UP000000686"/>
    </source>
</evidence>
<feature type="transmembrane region" description="Helical" evidence="1">
    <location>
        <begin position="44"/>
        <end position="62"/>
    </location>
</feature>
<dbReference type="Proteomes" id="UP000000686">
    <property type="component" value="Chromosome"/>
</dbReference>